<sequence>MAGRNPYAMQDASTHAAMTGQALNGITQGNMAGSSPYAMYGDNGFSSGFQGYDNYGGLLPPPFPGHSITYDRGLSQAQAGYHGDYPFDKGLAEAHGTSHGEGVVDRTPQVTTEGVVDCMPEVTMEGAADRTSKVTANAAAQLMGSKYNFTETWADCSGYYSINPSDESQGTLRWTIPTSKTNQPSAGRDGSFNTAPRNRVYLGRDDCLYLIERDTIAATDSTRRTLAYASQHHLLWAFGTTCGVRQRSLVQTKHREGQYLTWRDIAISRNFADDAKPTTVATSFATVTFRWLKGNRDEVQKRAETLSMVPRLPLAKDCRSPRLVAFVGLGGFEIGHARAYWEGSILTSSSDGLLAPRGAIWEHGGSAAMQRGSLLLMIQGQSSSGRRVSPLPPRGAL</sequence>
<evidence type="ECO:0000313" key="2">
    <source>
        <dbReference type="Proteomes" id="UP000310066"/>
    </source>
</evidence>
<dbReference type="EMBL" id="NAJP01000161">
    <property type="protein sequence ID" value="TKA25266.1"/>
    <property type="molecule type" value="Genomic_DNA"/>
</dbReference>
<gene>
    <name evidence="1" type="ORF">B0A54_17309</name>
</gene>
<evidence type="ECO:0000313" key="1">
    <source>
        <dbReference type="EMBL" id="TKA25266.1"/>
    </source>
</evidence>
<proteinExistence type="predicted"/>
<dbReference type="AlphaFoldDB" id="A0A4U0TTH1"/>
<accession>A0A4U0TTH1</accession>
<name>A0A4U0TTH1_9PEZI</name>
<comment type="caution">
    <text evidence="1">The sequence shown here is derived from an EMBL/GenBank/DDBJ whole genome shotgun (WGS) entry which is preliminary data.</text>
</comment>
<organism evidence="1 2">
    <name type="scientific">Friedmanniomyces endolithicus</name>
    <dbReference type="NCBI Taxonomy" id="329885"/>
    <lineage>
        <taxon>Eukaryota</taxon>
        <taxon>Fungi</taxon>
        <taxon>Dikarya</taxon>
        <taxon>Ascomycota</taxon>
        <taxon>Pezizomycotina</taxon>
        <taxon>Dothideomycetes</taxon>
        <taxon>Dothideomycetidae</taxon>
        <taxon>Mycosphaerellales</taxon>
        <taxon>Teratosphaeriaceae</taxon>
        <taxon>Friedmanniomyces</taxon>
    </lineage>
</organism>
<reference evidence="1 2" key="1">
    <citation type="submission" date="2017-03" db="EMBL/GenBank/DDBJ databases">
        <title>Genomes of endolithic fungi from Antarctica.</title>
        <authorList>
            <person name="Coleine C."/>
            <person name="Masonjones S."/>
            <person name="Stajich J.E."/>
        </authorList>
    </citation>
    <scope>NUCLEOTIDE SEQUENCE [LARGE SCALE GENOMIC DNA]</scope>
    <source>
        <strain evidence="1 2">CCFEE 5311</strain>
    </source>
</reference>
<dbReference type="Proteomes" id="UP000310066">
    <property type="component" value="Unassembled WGS sequence"/>
</dbReference>
<protein>
    <submittedName>
        <fullName evidence="1">Uncharacterized protein</fullName>
    </submittedName>
</protein>